<keyword evidence="4 6" id="KW-1133">Transmembrane helix</keyword>
<feature type="region of interest" description="Disordered" evidence="7">
    <location>
        <begin position="177"/>
        <end position="218"/>
    </location>
</feature>
<evidence type="ECO:0000256" key="6">
    <source>
        <dbReference type="RuleBase" id="RU362006"/>
    </source>
</evidence>
<evidence type="ECO:0000256" key="4">
    <source>
        <dbReference type="ARBA" id="ARBA00022989"/>
    </source>
</evidence>
<keyword evidence="3 6" id="KW-0812">Transmembrane</keyword>
<comment type="similarity">
    <text evidence="2 6">Belongs to the DP1 family.</text>
</comment>
<dbReference type="GO" id="GO:0016020">
    <property type="term" value="C:membrane"/>
    <property type="evidence" value="ECO:0007669"/>
    <property type="project" value="UniProtKB-SubCell"/>
</dbReference>
<evidence type="ECO:0000256" key="5">
    <source>
        <dbReference type="ARBA" id="ARBA00023136"/>
    </source>
</evidence>
<dbReference type="EMBL" id="LN483157">
    <property type="protein sequence ID" value="CED83828.1"/>
    <property type="molecule type" value="Genomic_DNA"/>
</dbReference>
<evidence type="ECO:0000256" key="3">
    <source>
        <dbReference type="ARBA" id="ARBA00022692"/>
    </source>
</evidence>
<dbReference type="InterPro" id="IPR004345">
    <property type="entry name" value="TB2_DP1_HVA22"/>
</dbReference>
<dbReference type="PANTHER" id="PTHR12300">
    <property type="entry name" value="HVA22-LIKE PROTEINS"/>
    <property type="match status" value="1"/>
</dbReference>
<comment type="caution">
    <text evidence="6">Lacks conserved residue(s) required for the propagation of feature annotation.</text>
</comment>
<proteinExistence type="inferred from homology"/>
<feature type="transmembrane region" description="Helical" evidence="6">
    <location>
        <begin position="57"/>
        <end position="75"/>
    </location>
</feature>
<evidence type="ECO:0000256" key="7">
    <source>
        <dbReference type="SAM" id="MobiDB-lite"/>
    </source>
</evidence>
<accession>A0A0F7SV71</accession>
<sequence length="218" mass="24228">MSTPASQNPTIRKVLNHPVVTNSVNTVNQQLNTLDKELGRHQIARDFEAKTKVPKTYGFLALAATFFASVFFNLFGLAPAVTNIVGFALPAFQTIKALESPSTGDDKQWLTYWISFSFFTLLESLFLRIVTYYIPYYFVLKTVFIVYLQLPSTRGASIFYDNVIRPVFVQKKAPYVSTGTTSTTSNNTSTGFSTATSTSHATHTESAIPSTSEFERSI</sequence>
<evidence type="ECO:0000256" key="2">
    <source>
        <dbReference type="ARBA" id="ARBA00008573"/>
    </source>
</evidence>
<evidence type="ECO:0000313" key="8">
    <source>
        <dbReference type="EMBL" id="CED83828.1"/>
    </source>
</evidence>
<feature type="compositionally biased region" description="Low complexity" evidence="7">
    <location>
        <begin position="177"/>
        <end position="201"/>
    </location>
</feature>
<reference evidence="8" key="1">
    <citation type="submission" date="2014-08" db="EMBL/GenBank/DDBJ databases">
        <authorList>
            <person name="Sharma Rahul"/>
            <person name="Thines Marco"/>
        </authorList>
    </citation>
    <scope>NUCLEOTIDE SEQUENCE</scope>
</reference>
<protein>
    <recommendedName>
        <fullName evidence="6">Protein YOP1</fullName>
    </recommendedName>
</protein>
<evidence type="ECO:0000256" key="1">
    <source>
        <dbReference type="ARBA" id="ARBA00004141"/>
    </source>
</evidence>
<organism evidence="8">
    <name type="scientific">Phaffia rhodozyma</name>
    <name type="common">Yeast</name>
    <name type="synonym">Xanthophyllomyces dendrorhous</name>
    <dbReference type="NCBI Taxonomy" id="264483"/>
    <lineage>
        <taxon>Eukaryota</taxon>
        <taxon>Fungi</taxon>
        <taxon>Dikarya</taxon>
        <taxon>Basidiomycota</taxon>
        <taxon>Agaricomycotina</taxon>
        <taxon>Tremellomycetes</taxon>
        <taxon>Cystofilobasidiales</taxon>
        <taxon>Mrakiaceae</taxon>
        <taxon>Phaffia</taxon>
    </lineage>
</organism>
<dbReference type="AlphaFoldDB" id="A0A0F7SV71"/>
<dbReference type="Pfam" id="PF03134">
    <property type="entry name" value="TB2_DP1_HVA22"/>
    <property type="match status" value="1"/>
</dbReference>
<dbReference type="PANTHER" id="PTHR12300:SF161">
    <property type="entry name" value="RECEPTOR EXPRESSION-ENHANCING PROTEIN"/>
    <property type="match status" value="1"/>
</dbReference>
<feature type="transmembrane region" description="Helical" evidence="6">
    <location>
        <begin position="133"/>
        <end position="150"/>
    </location>
</feature>
<keyword evidence="5 6" id="KW-0472">Membrane</keyword>
<comment type="subcellular location">
    <subcellularLocation>
        <location evidence="1 6">Membrane</location>
        <topology evidence="1 6">Multi-pass membrane protein</topology>
    </subcellularLocation>
</comment>
<name>A0A0F7SV71_PHARH</name>